<dbReference type="Proteomes" id="UP001345013">
    <property type="component" value="Unassembled WGS sequence"/>
</dbReference>
<feature type="compositionally biased region" description="Polar residues" evidence="1">
    <location>
        <begin position="41"/>
        <end position="52"/>
    </location>
</feature>
<evidence type="ECO:0000313" key="3">
    <source>
        <dbReference type="Proteomes" id="UP001345013"/>
    </source>
</evidence>
<proteinExistence type="predicted"/>
<gene>
    <name evidence="2" type="ORF">LTR24_004597</name>
</gene>
<feature type="region of interest" description="Disordered" evidence="1">
    <location>
        <begin position="1"/>
        <end position="103"/>
    </location>
</feature>
<evidence type="ECO:0000256" key="1">
    <source>
        <dbReference type="SAM" id="MobiDB-lite"/>
    </source>
</evidence>
<sequence length="625" mass="69712">MLGARARAAEYHAAKAASARQQANQDEDEQNVPRPAPISLSAFTRNAFSNRNKGSKTFKPLILPEEEERGSTSSVDLGSDIDHSSSPRPETVDPPRAASVPAPQSLTHGIHAHFERSVQTPYRYRDPHVPSMATRTMFPDDGYGFPPHALALPPQYLPPTYHAQPVMQQPMQQPMIPTPPMGWYLQPDYYANQHSSHDAQMPPMTPLADARPAIHPQLQHFDSTEAHVQSESQQKSSSGHTPPYQPKTPPHVRGQRLFVFGPDDVTPTKIEMKQQAREKYFAEHGNMLPTPTTGMADRSVSTPEPLEVVDEDELMRYLQITGQARSSAQRKASGNLKDLLLDCSSTAPVRRRAHEIDSASWDLQPVDKRGGPALPGKHEADWPYLGQTQSYQGTVSDFDATPTKHVSTGEKHNAAIDIKQILDSMRARSESPVAVRPPPGLERTSAESNKLREPEPEQTTNIKFPLVDMNSPEWLDVRMPTEGERDRMRRVCHAVRTSSISDKHRNRDDARSGIVRGDLTRRIEIKVRDIESRRERVDELAVEMQRKWEYGGSFRSASMSKVDAEKHACTVKAVGGMMAALSMQVEDSTGSSQRGARPYCQAPEYAIERSVGVEIHDFDLSSRTD</sequence>
<feature type="region of interest" description="Disordered" evidence="1">
    <location>
        <begin position="223"/>
        <end position="255"/>
    </location>
</feature>
<reference evidence="2 3" key="1">
    <citation type="submission" date="2023-08" db="EMBL/GenBank/DDBJ databases">
        <title>Black Yeasts Isolated from many extreme environments.</title>
        <authorList>
            <person name="Coleine C."/>
            <person name="Stajich J.E."/>
            <person name="Selbmann L."/>
        </authorList>
    </citation>
    <scope>NUCLEOTIDE SEQUENCE [LARGE SCALE GENOMIC DNA]</scope>
    <source>
        <strain evidence="2 3">CCFEE 5885</strain>
    </source>
</reference>
<feature type="compositionally biased region" description="Polar residues" evidence="1">
    <location>
        <begin position="226"/>
        <end position="240"/>
    </location>
</feature>
<feature type="compositionally biased region" description="Low complexity" evidence="1">
    <location>
        <begin position="14"/>
        <end position="24"/>
    </location>
</feature>
<keyword evidence="3" id="KW-1185">Reference proteome</keyword>
<organism evidence="2 3">
    <name type="scientific">Lithohypha guttulata</name>
    <dbReference type="NCBI Taxonomy" id="1690604"/>
    <lineage>
        <taxon>Eukaryota</taxon>
        <taxon>Fungi</taxon>
        <taxon>Dikarya</taxon>
        <taxon>Ascomycota</taxon>
        <taxon>Pezizomycotina</taxon>
        <taxon>Eurotiomycetes</taxon>
        <taxon>Chaetothyriomycetidae</taxon>
        <taxon>Chaetothyriales</taxon>
        <taxon>Trichomeriaceae</taxon>
        <taxon>Lithohypha</taxon>
    </lineage>
</organism>
<protein>
    <submittedName>
        <fullName evidence="2">Uncharacterized protein</fullName>
    </submittedName>
</protein>
<dbReference type="EMBL" id="JAVRRG010000048">
    <property type="protein sequence ID" value="KAK5093067.1"/>
    <property type="molecule type" value="Genomic_DNA"/>
</dbReference>
<name>A0ABR0KBE2_9EURO</name>
<feature type="compositionally biased region" description="Basic and acidic residues" evidence="1">
    <location>
        <begin position="80"/>
        <end position="93"/>
    </location>
</feature>
<evidence type="ECO:0000313" key="2">
    <source>
        <dbReference type="EMBL" id="KAK5093067.1"/>
    </source>
</evidence>
<comment type="caution">
    <text evidence="2">The sequence shown here is derived from an EMBL/GenBank/DDBJ whole genome shotgun (WGS) entry which is preliminary data.</text>
</comment>
<accession>A0ABR0KBE2</accession>
<feature type="region of interest" description="Disordered" evidence="1">
    <location>
        <begin position="427"/>
        <end position="457"/>
    </location>
</feature>